<dbReference type="InterPro" id="IPR013324">
    <property type="entry name" value="RNA_pol_sigma_r3/r4-like"/>
</dbReference>
<feature type="domain" description="RNA polymerase sigma factor 70 region 4 type 2" evidence="6">
    <location>
        <begin position="109"/>
        <end position="153"/>
    </location>
</feature>
<dbReference type="Gene3D" id="1.10.1740.10">
    <property type="match status" value="1"/>
</dbReference>
<evidence type="ECO:0000256" key="3">
    <source>
        <dbReference type="ARBA" id="ARBA00023125"/>
    </source>
</evidence>
<dbReference type="InterPro" id="IPR014284">
    <property type="entry name" value="RNA_pol_sigma-70_dom"/>
</dbReference>
<dbReference type="InterPro" id="IPR013325">
    <property type="entry name" value="RNA_pol_sigma_r2"/>
</dbReference>
<dbReference type="SUPFAM" id="SSF88946">
    <property type="entry name" value="Sigma2 domain of RNA polymerase sigma factors"/>
    <property type="match status" value="1"/>
</dbReference>
<keyword evidence="3" id="KW-0238">DNA-binding</keyword>
<dbReference type="GO" id="GO:0016987">
    <property type="term" value="F:sigma factor activity"/>
    <property type="evidence" value="ECO:0007669"/>
    <property type="project" value="UniProtKB-KW"/>
</dbReference>
<dbReference type="GO" id="GO:0006352">
    <property type="term" value="P:DNA-templated transcription initiation"/>
    <property type="evidence" value="ECO:0007669"/>
    <property type="project" value="InterPro"/>
</dbReference>
<keyword evidence="4" id="KW-0804">Transcription</keyword>
<dbReference type="PANTHER" id="PTHR30385">
    <property type="entry name" value="SIGMA FACTOR F FLAGELLAR"/>
    <property type="match status" value="1"/>
</dbReference>
<keyword evidence="2" id="KW-0731">Sigma factor</keyword>
<keyword evidence="1" id="KW-0805">Transcription regulation</keyword>
<evidence type="ECO:0000259" key="6">
    <source>
        <dbReference type="Pfam" id="PF08281"/>
    </source>
</evidence>
<dbReference type="AlphaFoldDB" id="A0A4Y8LLY5"/>
<dbReference type="Pfam" id="PF08281">
    <property type="entry name" value="Sigma70_r4_2"/>
    <property type="match status" value="1"/>
</dbReference>
<keyword evidence="8" id="KW-1185">Reference proteome</keyword>
<gene>
    <name evidence="7" type="ORF">E2626_01615</name>
</gene>
<proteinExistence type="predicted"/>
<evidence type="ECO:0000313" key="8">
    <source>
        <dbReference type="Proteomes" id="UP000297776"/>
    </source>
</evidence>
<dbReference type="NCBIfam" id="TIGR02937">
    <property type="entry name" value="sigma70-ECF"/>
    <property type="match status" value="1"/>
</dbReference>
<dbReference type="OrthoDB" id="9783788at2"/>
<evidence type="ECO:0000256" key="4">
    <source>
        <dbReference type="ARBA" id="ARBA00023163"/>
    </source>
</evidence>
<dbReference type="GO" id="GO:0003677">
    <property type="term" value="F:DNA binding"/>
    <property type="evidence" value="ECO:0007669"/>
    <property type="project" value="UniProtKB-KW"/>
</dbReference>
<dbReference type="Gene3D" id="1.10.10.10">
    <property type="entry name" value="Winged helix-like DNA-binding domain superfamily/Winged helix DNA-binding domain"/>
    <property type="match status" value="1"/>
</dbReference>
<protein>
    <submittedName>
        <fullName evidence="7">Sigma-70 family RNA polymerase sigma factor</fullName>
    </submittedName>
</protein>
<sequence>MMMFEQYYEQFEPMIFHMMKKLHITRDHDLYLQEGRISLWKALEKFEAESGEFAPFAYQYIRGGMLDLMRKQNKLLERETVKADEYWQMNMEITEDKLLETDMLMPYAEGLTAHQQKWFWHTFVDDMKIREIAELYGVSVSAVKKWKKGAVERLREYVIVNEHVHAGDGG</sequence>
<evidence type="ECO:0000256" key="2">
    <source>
        <dbReference type="ARBA" id="ARBA00023082"/>
    </source>
</evidence>
<dbReference type="EMBL" id="SORX01000001">
    <property type="protein sequence ID" value="TFE04052.1"/>
    <property type="molecule type" value="Genomic_DNA"/>
</dbReference>
<dbReference type="InterPro" id="IPR013249">
    <property type="entry name" value="RNA_pol_sigma70_r4_t2"/>
</dbReference>
<dbReference type="InterPro" id="IPR036388">
    <property type="entry name" value="WH-like_DNA-bd_sf"/>
</dbReference>
<feature type="domain" description="RNA polymerase sigma-70 region 2" evidence="5">
    <location>
        <begin position="8"/>
        <end position="73"/>
    </location>
</feature>
<accession>A0A4Y8LLY5</accession>
<reference evidence="7 8" key="1">
    <citation type="submission" date="2019-03" db="EMBL/GenBank/DDBJ databases">
        <authorList>
            <person name="Yang Y."/>
        </authorList>
    </citation>
    <scope>NUCLEOTIDE SEQUENCE [LARGE SCALE GENOMIC DNA]</scope>
    <source>
        <strain evidence="7 8">ASL-1</strain>
    </source>
</reference>
<comment type="caution">
    <text evidence="7">The sequence shown here is derived from an EMBL/GenBank/DDBJ whole genome shotgun (WGS) entry which is preliminary data.</text>
</comment>
<dbReference type="Proteomes" id="UP000297776">
    <property type="component" value="Unassembled WGS sequence"/>
</dbReference>
<dbReference type="Pfam" id="PF04542">
    <property type="entry name" value="Sigma70_r2"/>
    <property type="match status" value="1"/>
</dbReference>
<dbReference type="InterPro" id="IPR007627">
    <property type="entry name" value="RNA_pol_sigma70_r2"/>
</dbReference>
<organism evidence="7 8">
    <name type="scientific">Jeotgalibacillus salarius</name>
    <dbReference type="NCBI Taxonomy" id="546023"/>
    <lineage>
        <taxon>Bacteria</taxon>
        <taxon>Bacillati</taxon>
        <taxon>Bacillota</taxon>
        <taxon>Bacilli</taxon>
        <taxon>Bacillales</taxon>
        <taxon>Caryophanaceae</taxon>
        <taxon>Jeotgalibacillus</taxon>
    </lineage>
</organism>
<evidence type="ECO:0000259" key="5">
    <source>
        <dbReference type="Pfam" id="PF04542"/>
    </source>
</evidence>
<dbReference type="SUPFAM" id="SSF88659">
    <property type="entry name" value="Sigma3 and sigma4 domains of RNA polymerase sigma factors"/>
    <property type="match status" value="1"/>
</dbReference>
<name>A0A4Y8LLY5_9BACL</name>
<evidence type="ECO:0000313" key="7">
    <source>
        <dbReference type="EMBL" id="TFE04052.1"/>
    </source>
</evidence>
<evidence type="ECO:0000256" key="1">
    <source>
        <dbReference type="ARBA" id="ARBA00023015"/>
    </source>
</evidence>